<evidence type="ECO:0000259" key="11">
    <source>
        <dbReference type="PROSITE" id="PS50157"/>
    </source>
</evidence>
<evidence type="ECO:0000313" key="13">
    <source>
        <dbReference type="Proteomes" id="UP000030665"/>
    </source>
</evidence>
<evidence type="ECO:0000256" key="10">
    <source>
        <dbReference type="PROSITE-ProRule" id="PRU00042"/>
    </source>
</evidence>
<keyword evidence="9" id="KW-0539">Nucleus</keyword>
<organism evidence="12 13">
    <name type="scientific">Trichuris trichiura</name>
    <name type="common">Whipworm</name>
    <name type="synonym">Trichocephalus trichiurus</name>
    <dbReference type="NCBI Taxonomy" id="36087"/>
    <lineage>
        <taxon>Eukaryota</taxon>
        <taxon>Metazoa</taxon>
        <taxon>Ecdysozoa</taxon>
        <taxon>Nematoda</taxon>
        <taxon>Enoplea</taxon>
        <taxon>Dorylaimia</taxon>
        <taxon>Trichinellida</taxon>
        <taxon>Trichuridae</taxon>
        <taxon>Trichuris</taxon>
    </lineage>
</organism>
<name>A0A077ZMY0_TRITR</name>
<keyword evidence="13" id="KW-1185">Reference proteome</keyword>
<evidence type="ECO:0000256" key="1">
    <source>
        <dbReference type="ARBA" id="ARBA00004123"/>
    </source>
</evidence>
<keyword evidence="2" id="KW-0479">Metal-binding</keyword>
<dbReference type="GO" id="GO:0003677">
    <property type="term" value="F:DNA binding"/>
    <property type="evidence" value="ECO:0007669"/>
    <property type="project" value="UniProtKB-KW"/>
</dbReference>
<feature type="domain" description="C2H2-type" evidence="11">
    <location>
        <begin position="175"/>
        <end position="202"/>
    </location>
</feature>
<sequence>MHKCTICNLEFPSTLLNSIHAQEEHGINVVEMKPTVQTATYYYCSLCGKKYSELQMYEKHTIGHRMPEHGYKPFTCKFCGKTFKWNENLLKHLMFHDNQESVRCPACSQTFPNATQLDIHYRMFPVKEDLAKHVLIHGQWRCSDCGRRFTDELFLQRHQLKHSSQAIRFAGLQDFVCDLCGKIFYRPSKLSAHRNLHTGEKPYACKLCSMKFMSRSSWKIHMKWHDSPKRFTCQTCGAAFKMKENFDVHARVHKPPKPFGCNLCHRFYERIEELYVHST</sequence>
<comment type="subcellular location">
    <subcellularLocation>
        <location evidence="1">Nucleus</location>
    </subcellularLocation>
</comment>
<dbReference type="FunFam" id="3.30.160.60:FF:000100">
    <property type="entry name" value="Zinc finger 45-like"/>
    <property type="match status" value="1"/>
</dbReference>
<dbReference type="Gene3D" id="3.30.160.60">
    <property type="entry name" value="Classic Zinc Finger"/>
    <property type="match status" value="5"/>
</dbReference>
<evidence type="ECO:0000256" key="9">
    <source>
        <dbReference type="ARBA" id="ARBA00023242"/>
    </source>
</evidence>
<dbReference type="EMBL" id="HG807938">
    <property type="protein sequence ID" value="CDW61123.1"/>
    <property type="molecule type" value="Genomic_DNA"/>
</dbReference>
<dbReference type="Pfam" id="PF00096">
    <property type="entry name" value="zf-C2H2"/>
    <property type="match status" value="4"/>
</dbReference>
<dbReference type="OrthoDB" id="5913806at2759"/>
<feature type="domain" description="C2H2-type" evidence="11">
    <location>
        <begin position="231"/>
        <end position="258"/>
    </location>
</feature>
<keyword evidence="5" id="KW-0862">Zinc</keyword>
<evidence type="ECO:0000256" key="5">
    <source>
        <dbReference type="ARBA" id="ARBA00022833"/>
    </source>
</evidence>
<reference evidence="12" key="2">
    <citation type="submission" date="2014-03" db="EMBL/GenBank/DDBJ databases">
        <title>The whipworm genome and dual-species transcriptomics of an intimate host-pathogen interaction.</title>
        <authorList>
            <person name="Foth B.J."/>
            <person name="Tsai I.J."/>
            <person name="Reid A.J."/>
            <person name="Bancroft A.J."/>
            <person name="Nichol S."/>
            <person name="Tracey A."/>
            <person name="Holroyd N."/>
            <person name="Cotton J.A."/>
            <person name="Stanley E.J."/>
            <person name="Zarowiecki M."/>
            <person name="Liu J.Z."/>
            <person name="Huckvale T."/>
            <person name="Cooper P.J."/>
            <person name="Grencis R.K."/>
            <person name="Berriman M."/>
        </authorList>
    </citation>
    <scope>NUCLEOTIDE SEQUENCE [LARGE SCALE GENOMIC DNA]</scope>
</reference>
<evidence type="ECO:0000256" key="3">
    <source>
        <dbReference type="ARBA" id="ARBA00022737"/>
    </source>
</evidence>
<keyword evidence="3" id="KW-0677">Repeat</keyword>
<dbReference type="FunFam" id="3.30.160.60:FF:000965">
    <property type="entry name" value="Neurotrophin receptor-interacting factor homolog"/>
    <property type="match status" value="1"/>
</dbReference>
<feature type="domain" description="C2H2-type" evidence="11">
    <location>
        <begin position="74"/>
        <end position="101"/>
    </location>
</feature>
<dbReference type="AlphaFoldDB" id="A0A077ZMY0"/>
<dbReference type="Pfam" id="PF12874">
    <property type="entry name" value="zf-met"/>
    <property type="match status" value="2"/>
</dbReference>
<dbReference type="SUPFAM" id="SSF57667">
    <property type="entry name" value="beta-beta-alpha zinc fingers"/>
    <property type="match status" value="4"/>
</dbReference>
<accession>A0A077ZMY0</accession>
<protein>
    <submittedName>
        <fullName evidence="12">Zf-C2H2 and zf-C2H2 6 and zf-C2H2 4 and zf-H2C2 2 domain containing protein</fullName>
    </submittedName>
</protein>
<dbReference type="InterPro" id="IPR013087">
    <property type="entry name" value="Znf_C2H2_type"/>
</dbReference>
<dbReference type="FunFam" id="3.30.160.60:FF:000624">
    <property type="entry name" value="zinc finger protein 697"/>
    <property type="match status" value="1"/>
</dbReference>
<evidence type="ECO:0000313" key="12">
    <source>
        <dbReference type="EMBL" id="CDW61123.1"/>
    </source>
</evidence>
<dbReference type="FunFam" id="3.30.160.60:FF:000110">
    <property type="entry name" value="Zinc finger protein-like"/>
    <property type="match status" value="1"/>
</dbReference>
<dbReference type="SMART" id="SM00355">
    <property type="entry name" value="ZnF_C2H2"/>
    <property type="match status" value="8"/>
</dbReference>
<keyword evidence="7" id="KW-0238">DNA-binding</keyword>
<keyword evidence="4 10" id="KW-0863">Zinc-finger</keyword>
<dbReference type="PANTHER" id="PTHR24394:SF29">
    <property type="entry name" value="MYONEURIN"/>
    <property type="match status" value="1"/>
</dbReference>
<evidence type="ECO:0000256" key="4">
    <source>
        <dbReference type="ARBA" id="ARBA00022771"/>
    </source>
</evidence>
<evidence type="ECO:0000256" key="6">
    <source>
        <dbReference type="ARBA" id="ARBA00023015"/>
    </source>
</evidence>
<evidence type="ECO:0000256" key="8">
    <source>
        <dbReference type="ARBA" id="ARBA00023163"/>
    </source>
</evidence>
<feature type="non-terminal residue" evidence="12">
    <location>
        <position position="279"/>
    </location>
</feature>
<dbReference type="InterPro" id="IPR036236">
    <property type="entry name" value="Znf_C2H2_sf"/>
</dbReference>
<feature type="domain" description="C2H2-type" evidence="11">
    <location>
        <begin position="140"/>
        <end position="167"/>
    </location>
</feature>
<dbReference type="GO" id="GO:0005634">
    <property type="term" value="C:nucleus"/>
    <property type="evidence" value="ECO:0007669"/>
    <property type="project" value="UniProtKB-SubCell"/>
</dbReference>
<proteinExistence type="predicted"/>
<feature type="domain" description="C2H2-type" evidence="11">
    <location>
        <begin position="203"/>
        <end position="230"/>
    </location>
</feature>
<dbReference type="PROSITE" id="PS50157">
    <property type="entry name" value="ZINC_FINGER_C2H2_2"/>
    <property type="match status" value="6"/>
</dbReference>
<dbReference type="PANTHER" id="PTHR24394">
    <property type="entry name" value="ZINC FINGER PROTEIN"/>
    <property type="match status" value="1"/>
</dbReference>
<dbReference type="Proteomes" id="UP000030665">
    <property type="component" value="Unassembled WGS sequence"/>
</dbReference>
<dbReference type="STRING" id="36087.A0A077ZMY0"/>
<gene>
    <name evidence="12" type="ORF">TTRE_0000955501</name>
</gene>
<reference evidence="12" key="1">
    <citation type="submission" date="2014-01" db="EMBL/GenBank/DDBJ databases">
        <authorList>
            <person name="Aslett M."/>
        </authorList>
    </citation>
    <scope>NUCLEOTIDE SEQUENCE</scope>
</reference>
<keyword evidence="8" id="KW-0804">Transcription</keyword>
<evidence type="ECO:0000256" key="7">
    <source>
        <dbReference type="ARBA" id="ARBA00023125"/>
    </source>
</evidence>
<evidence type="ECO:0000256" key="2">
    <source>
        <dbReference type="ARBA" id="ARBA00022723"/>
    </source>
</evidence>
<keyword evidence="6" id="KW-0805">Transcription regulation</keyword>
<dbReference type="GO" id="GO:0008270">
    <property type="term" value="F:zinc ion binding"/>
    <property type="evidence" value="ECO:0007669"/>
    <property type="project" value="UniProtKB-KW"/>
</dbReference>
<feature type="domain" description="C2H2-type" evidence="11">
    <location>
        <begin position="42"/>
        <end position="69"/>
    </location>
</feature>
<dbReference type="GO" id="GO:0000981">
    <property type="term" value="F:DNA-binding transcription factor activity, RNA polymerase II-specific"/>
    <property type="evidence" value="ECO:0007669"/>
    <property type="project" value="TreeGrafter"/>
</dbReference>
<dbReference type="PROSITE" id="PS00028">
    <property type="entry name" value="ZINC_FINGER_C2H2_1"/>
    <property type="match status" value="5"/>
</dbReference>